<organism evidence="3 4">
    <name type="scientific">Clostridium thailandense</name>
    <dbReference type="NCBI Taxonomy" id="2794346"/>
    <lineage>
        <taxon>Bacteria</taxon>
        <taxon>Bacillati</taxon>
        <taxon>Bacillota</taxon>
        <taxon>Clostridia</taxon>
        <taxon>Eubacteriales</taxon>
        <taxon>Clostridiaceae</taxon>
        <taxon>Clostridium</taxon>
    </lineage>
</organism>
<dbReference type="EMBL" id="JAEEGC010000043">
    <property type="protein sequence ID" value="MBV7273361.1"/>
    <property type="molecule type" value="Genomic_DNA"/>
</dbReference>
<keyword evidence="4" id="KW-1185">Reference proteome</keyword>
<evidence type="ECO:0000313" key="4">
    <source>
        <dbReference type="Proteomes" id="UP000694308"/>
    </source>
</evidence>
<reference evidence="3" key="1">
    <citation type="submission" date="2020-12" db="EMBL/GenBank/DDBJ databases">
        <title>Clostridium thailandense sp. nov., a novel acetogenic bacterium isolated from peat land soil in Thailand.</title>
        <authorList>
            <person name="Chaikitkaew S."/>
            <person name="Birkeland N.K."/>
        </authorList>
    </citation>
    <scope>NUCLEOTIDE SEQUENCE</scope>
    <source>
        <strain evidence="3">PL3</strain>
    </source>
</reference>
<dbReference type="AlphaFoldDB" id="A0A949TWW2"/>
<feature type="domain" description="Chemotaxis phosphatase CheX-like" evidence="2">
    <location>
        <begin position="42"/>
        <end position="136"/>
    </location>
</feature>
<dbReference type="PANTHER" id="PTHR39452">
    <property type="entry name" value="CHEY-P PHOSPHATASE CHEX"/>
    <property type="match status" value="1"/>
</dbReference>
<dbReference type="InterPro" id="IPR028051">
    <property type="entry name" value="CheX-like_dom"/>
</dbReference>
<protein>
    <submittedName>
        <fullName evidence="3">Chemotaxis protein CheX</fullName>
    </submittedName>
</protein>
<keyword evidence="1" id="KW-0812">Transmembrane</keyword>
<sequence length="155" mass="16970">MKVEYINPFIEASRNVIAETTGLNPVLGKIYIKDIPYMANSVVVMIGITGAIQGSVIISLKRTLACKIASAMMGGMLVPELDEIAKSAIAELCNMILGNTSNIFYKNNMDIDITPPTVLTGENMQFSIAKSVIVCVPLEFCDEERMEIAITYKEK</sequence>
<dbReference type="InterPro" id="IPR038756">
    <property type="entry name" value="CheX-like"/>
</dbReference>
<dbReference type="Pfam" id="PF13690">
    <property type="entry name" value="CheX"/>
    <property type="match status" value="1"/>
</dbReference>
<feature type="transmembrane region" description="Helical" evidence="1">
    <location>
        <begin position="37"/>
        <end position="60"/>
    </location>
</feature>
<evidence type="ECO:0000259" key="2">
    <source>
        <dbReference type="Pfam" id="PF13690"/>
    </source>
</evidence>
<keyword evidence="1" id="KW-0472">Membrane</keyword>
<evidence type="ECO:0000256" key="1">
    <source>
        <dbReference type="SAM" id="Phobius"/>
    </source>
</evidence>
<gene>
    <name evidence="3" type="ORF">I6U48_10615</name>
</gene>
<comment type="caution">
    <text evidence="3">The sequence shown here is derived from an EMBL/GenBank/DDBJ whole genome shotgun (WGS) entry which is preliminary data.</text>
</comment>
<dbReference type="PANTHER" id="PTHR39452:SF1">
    <property type="entry name" value="CHEY-P PHOSPHATASE CHEX"/>
    <property type="match status" value="1"/>
</dbReference>
<dbReference type="Proteomes" id="UP000694308">
    <property type="component" value="Unassembled WGS sequence"/>
</dbReference>
<dbReference type="RefSeq" id="WP_218320393.1">
    <property type="nucleotide sequence ID" value="NZ_JAEEGC010000043.1"/>
</dbReference>
<accession>A0A949TWW2</accession>
<dbReference type="CDD" id="cd17906">
    <property type="entry name" value="CheX"/>
    <property type="match status" value="1"/>
</dbReference>
<name>A0A949TWW2_9CLOT</name>
<evidence type="ECO:0000313" key="3">
    <source>
        <dbReference type="EMBL" id="MBV7273361.1"/>
    </source>
</evidence>
<proteinExistence type="predicted"/>
<keyword evidence="1" id="KW-1133">Transmembrane helix</keyword>